<dbReference type="GO" id="GO:0006487">
    <property type="term" value="P:protein N-linked glycosylation"/>
    <property type="evidence" value="ECO:0007669"/>
    <property type="project" value="TreeGrafter"/>
</dbReference>
<keyword evidence="5 10" id="KW-0808">Transferase</keyword>
<dbReference type="Gene3D" id="3.60.20.10">
    <property type="entry name" value="Glutamine Phosphoribosylpyrophosphate, subunit 1, domain 1"/>
    <property type="match status" value="1"/>
</dbReference>
<keyword evidence="7" id="KW-0315">Glutamine amidotransferase</keyword>
<comment type="catalytic activity">
    <reaction evidence="1">
        <text>D-fructose 6-phosphate + L-glutamine = D-glucosamine 6-phosphate + L-glutamate</text>
        <dbReference type="Rhea" id="RHEA:13237"/>
        <dbReference type="ChEBI" id="CHEBI:29985"/>
        <dbReference type="ChEBI" id="CHEBI:58359"/>
        <dbReference type="ChEBI" id="CHEBI:58725"/>
        <dbReference type="ChEBI" id="CHEBI:61527"/>
        <dbReference type="EC" id="2.6.1.16"/>
    </reaction>
</comment>
<evidence type="ECO:0000256" key="5">
    <source>
        <dbReference type="ARBA" id="ARBA00022679"/>
    </source>
</evidence>
<dbReference type="InterPro" id="IPR005855">
    <property type="entry name" value="GFAT"/>
</dbReference>
<dbReference type="GO" id="GO:0097367">
    <property type="term" value="F:carbohydrate derivative binding"/>
    <property type="evidence" value="ECO:0007669"/>
    <property type="project" value="InterPro"/>
</dbReference>
<feature type="domain" description="Glutamine amidotransferase type-2" evidence="8">
    <location>
        <begin position="2"/>
        <end position="215"/>
    </location>
</feature>
<dbReference type="GO" id="GO:0004360">
    <property type="term" value="F:glutamine-fructose-6-phosphate transaminase (isomerizing) activity"/>
    <property type="evidence" value="ECO:0007669"/>
    <property type="project" value="UniProtKB-EC"/>
</dbReference>
<dbReference type="Pfam" id="PF01380">
    <property type="entry name" value="SIS"/>
    <property type="match status" value="2"/>
</dbReference>
<evidence type="ECO:0000256" key="4">
    <source>
        <dbReference type="ARBA" id="ARBA00022576"/>
    </source>
</evidence>
<dbReference type="CDD" id="cd05009">
    <property type="entry name" value="SIS_GlmS_GlmD_2"/>
    <property type="match status" value="1"/>
</dbReference>
<keyword evidence="11" id="KW-1185">Reference proteome</keyword>
<gene>
    <name evidence="10" type="ORF">IO98_21565</name>
</gene>
<dbReference type="InterPro" id="IPR035490">
    <property type="entry name" value="GlmS/FrlB_SIS"/>
</dbReference>
<dbReference type="InterPro" id="IPR017932">
    <property type="entry name" value="GATase_2_dom"/>
</dbReference>
<dbReference type="FunFam" id="3.40.50.10490:FF:000001">
    <property type="entry name" value="Glutamine--fructose-6-phosphate aminotransferase [isomerizing]"/>
    <property type="match status" value="1"/>
</dbReference>
<evidence type="ECO:0000256" key="2">
    <source>
        <dbReference type="ARBA" id="ARBA00012916"/>
    </source>
</evidence>
<keyword evidence="6" id="KW-0677">Repeat</keyword>
<dbReference type="NCBIfam" id="TIGR01135">
    <property type="entry name" value="glmS"/>
    <property type="match status" value="1"/>
</dbReference>
<feature type="domain" description="SIS" evidence="9">
    <location>
        <begin position="454"/>
        <end position="595"/>
    </location>
</feature>
<dbReference type="Gene3D" id="3.40.50.10490">
    <property type="entry name" value="Glucose-6-phosphate isomerase like protein, domain 1"/>
    <property type="match status" value="2"/>
</dbReference>
<dbReference type="InterPro" id="IPR035466">
    <property type="entry name" value="GlmS/AgaS_SIS"/>
</dbReference>
<dbReference type="STRING" id="29354.IO98_21565"/>
<name>A0A084JDX2_9FIRM</name>
<evidence type="ECO:0000259" key="8">
    <source>
        <dbReference type="PROSITE" id="PS51278"/>
    </source>
</evidence>
<evidence type="ECO:0000256" key="1">
    <source>
        <dbReference type="ARBA" id="ARBA00001031"/>
    </source>
</evidence>
<sequence>MCGIIGYTGPLDSKKILLDGLSQLEYRGYDSAGIALFMENSHTRLIRHTGKVSNLKEECKGITGVSHCGLGHTRWATHGGVTTENTHPHRAGRITLVHNGIIENYHQLTVDFHLEGKLRSETDSEVAAWVLESIYQGDPVEAISKLAAYLKGSFSFCVMFEDHPGDIYAIRNVSPLVVAYTRSGSFVASDLTALIPYTRQYFVVPENHIVKLTSYKVHLYNLKHQEEVPELMEVNWNMDAAMKNGFPHFMLKEIHEQPEALKNTILPRLVKGLPDFGDDGIPDTVLKQCSQVHIVACGTAMHAGMVARALMEPLLRIPVTVSIASEFRYDTPLIDSKTLVIIISQSGETIDTLAALRLAKACGAATLSVVNVKGSTIARESDYVLYTHAGPEIAVASTKAYSVQLAALYMVCCRMAFVRGNYDREEAGDFIKQLLDAIPAMEAMIEKRDEVKALVTHLINKPDAFFIGRGLDYAFSLEGALKLKEISYIHADAYAAGELKHGTIALITDQVPVIAIATQEKIFSKTVSNIREVKARGAFVILLTKEKSKIEPGIADVQINIPDIGDRFTVFPIAVVLQLIAYYASVGKDLDVDQPRNLAKSVTVE</sequence>
<dbReference type="CDD" id="cd05008">
    <property type="entry name" value="SIS_GlmS_GlmD_1"/>
    <property type="match status" value="1"/>
</dbReference>
<evidence type="ECO:0000256" key="7">
    <source>
        <dbReference type="ARBA" id="ARBA00022962"/>
    </source>
</evidence>
<dbReference type="Proteomes" id="UP000028525">
    <property type="component" value="Unassembled WGS sequence"/>
</dbReference>
<protein>
    <recommendedName>
        <fullName evidence="3">Glutamine--fructose-6-phosphate aminotransferase [isomerizing]</fullName>
        <ecNumber evidence="2">2.6.1.16</ecNumber>
    </recommendedName>
</protein>
<organism evidence="10 11">
    <name type="scientific">Lacrimispora celerecrescens</name>
    <dbReference type="NCBI Taxonomy" id="29354"/>
    <lineage>
        <taxon>Bacteria</taxon>
        <taxon>Bacillati</taxon>
        <taxon>Bacillota</taxon>
        <taxon>Clostridia</taxon>
        <taxon>Lachnospirales</taxon>
        <taxon>Lachnospiraceae</taxon>
        <taxon>Lacrimispora</taxon>
    </lineage>
</organism>
<dbReference type="GO" id="GO:0006047">
    <property type="term" value="P:UDP-N-acetylglucosamine metabolic process"/>
    <property type="evidence" value="ECO:0007669"/>
    <property type="project" value="TreeGrafter"/>
</dbReference>
<evidence type="ECO:0000259" key="9">
    <source>
        <dbReference type="PROSITE" id="PS51464"/>
    </source>
</evidence>
<proteinExistence type="predicted"/>
<dbReference type="PROSITE" id="PS51278">
    <property type="entry name" value="GATASE_TYPE_2"/>
    <property type="match status" value="1"/>
</dbReference>
<dbReference type="AlphaFoldDB" id="A0A084JDX2"/>
<dbReference type="InterPro" id="IPR047084">
    <property type="entry name" value="GFAT_N"/>
</dbReference>
<dbReference type="OrthoDB" id="106547at2"/>
<dbReference type="GO" id="GO:0005829">
    <property type="term" value="C:cytosol"/>
    <property type="evidence" value="ECO:0007669"/>
    <property type="project" value="TreeGrafter"/>
</dbReference>
<dbReference type="InterPro" id="IPR046348">
    <property type="entry name" value="SIS_dom_sf"/>
</dbReference>
<keyword evidence="4 10" id="KW-0032">Aminotransferase</keyword>
<dbReference type="PANTHER" id="PTHR10937:SF0">
    <property type="entry name" value="GLUTAMINE--FRUCTOSE-6-PHOSPHATE TRANSAMINASE (ISOMERIZING)"/>
    <property type="match status" value="1"/>
</dbReference>
<reference evidence="10 11" key="1">
    <citation type="submission" date="2014-07" db="EMBL/GenBank/DDBJ databases">
        <title>Draft genome of Clostridium celerecrescens 152B isolated from sediments associated with methane hydrate from Krishna Godavari basin.</title>
        <authorList>
            <person name="Honkalas V.S."/>
            <person name="Dabir A.P."/>
            <person name="Arora P."/>
            <person name="Dhakephalkar P.K."/>
        </authorList>
    </citation>
    <scope>NUCLEOTIDE SEQUENCE [LARGE SCALE GENOMIC DNA]</scope>
    <source>
        <strain evidence="10 11">152B</strain>
    </source>
</reference>
<dbReference type="PANTHER" id="PTHR10937">
    <property type="entry name" value="GLUCOSAMINE--FRUCTOSE-6-PHOSPHATE AMINOTRANSFERASE, ISOMERIZING"/>
    <property type="match status" value="1"/>
</dbReference>
<dbReference type="Pfam" id="PF13522">
    <property type="entry name" value="GATase_6"/>
    <property type="match status" value="1"/>
</dbReference>
<accession>A0A084JDX2</accession>
<dbReference type="GO" id="GO:0006002">
    <property type="term" value="P:fructose 6-phosphate metabolic process"/>
    <property type="evidence" value="ECO:0007669"/>
    <property type="project" value="TreeGrafter"/>
</dbReference>
<dbReference type="InterPro" id="IPR001347">
    <property type="entry name" value="SIS_dom"/>
</dbReference>
<comment type="caution">
    <text evidence="10">The sequence shown here is derived from an EMBL/GenBank/DDBJ whole genome shotgun (WGS) entry which is preliminary data.</text>
</comment>
<dbReference type="CDD" id="cd00714">
    <property type="entry name" value="GFAT"/>
    <property type="match status" value="1"/>
</dbReference>
<dbReference type="RefSeq" id="WP_038284352.1">
    <property type="nucleotide sequence ID" value="NZ_JPME01000037.1"/>
</dbReference>
<dbReference type="PROSITE" id="PS51464">
    <property type="entry name" value="SIS"/>
    <property type="match status" value="2"/>
</dbReference>
<dbReference type="SUPFAM" id="SSF53697">
    <property type="entry name" value="SIS domain"/>
    <property type="match status" value="1"/>
</dbReference>
<feature type="domain" description="SIS" evidence="9">
    <location>
        <begin position="281"/>
        <end position="421"/>
    </location>
</feature>
<evidence type="ECO:0000256" key="3">
    <source>
        <dbReference type="ARBA" id="ARBA00016090"/>
    </source>
</evidence>
<dbReference type="NCBIfam" id="NF001484">
    <property type="entry name" value="PRK00331.1"/>
    <property type="match status" value="1"/>
</dbReference>
<evidence type="ECO:0000313" key="10">
    <source>
        <dbReference type="EMBL" id="KEZ87156.1"/>
    </source>
</evidence>
<dbReference type="EMBL" id="JPME01000037">
    <property type="protein sequence ID" value="KEZ87156.1"/>
    <property type="molecule type" value="Genomic_DNA"/>
</dbReference>
<dbReference type="InterPro" id="IPR029055">
    <property type="entry name" value="Ntn_hydrolases_N"/>
</dbReference>
<evidence type="ECO:0000256" key="6">
    <source>
        <dbReference type="ARBA" id="ARBA00022737"/>
    </source>
</evidence>
<dbReference type="SUPFAM" id="SSF56235">
    <property type="entry name" value="N-terminal nucleophile aminohydrolases (Ntn hydrolases)"/>
    <property type="match status" value="1"/>
</dbReference>
<dbReference type="EC" id="2.6.1.16" evidence="2"/>
<evidence type="ECO:0000313" key="11">
    <source>
        <dbReference type="Proteomes" id="UP000028525"/>
    </source>
</evidence>